<proteinExistence type="predicted"/>
<name>A0A139HEQ9_9PEZI</name>
<feature type="transmembrane region" description="Helical" evidence="2">
    <location>
        <begin position="174"/>
        <end position="195"/>
    </location>
</feature>
<gene>
    <name evidence="3" type="ORF">AC578_5733</name>
</gene>
<sequence>MDPKKHAPSQRSSDEKVEDTELAHQITTNDPGRRDHRADDDRADVARGRNADKIDRSYWLSVNFIGTLFATGMPFMGGIGGECDCVVSKRTNAGGCWTLGFGLIAPILQDINAEIGPSPNINWVSLANITCGAAFFLLVAWRALMVVASFFVFGSGLALIGSIVGATANSVNTLIASQVLIGIAAAFQQSFLGAIPRSV</sequence>
<evidence type="ECO:0008006" key="5">
    <source>
        <dbReference type="Google" id="ProtNLM"/>
    </source>
</evidence>
<evidence type="ECO:0000256" key="1">
    <source>
        <dbReference type="SAM" id="MobiDB-lite"/>
    </source>
</evidence>
<feature type="compositionally biased region" description="Basic and acidic residues" evidence="1">
    <location>
        <begin position="12"/>
        <end position="22"/>
    </location>
</feature>
<feature type="transmembrane region" description="Helical" evidence="2">
    <location>
        <begin position="146"/>
        <end position="168"/>
    </location>
</feature>
<feature type="region of interest" description="Disordered" evidence="1">
    <location>
        <begin position="1"/>
        <end position="44"/>
    </location>
</feature>
<reference evidence="3 4" key="1">
    <citation type="submission" date="2015-07" db="EMBL/GenBank/DDBJ databases">
        <title>Comparative genomics of the Sigatoka disease complex on banana suggests a link between parallel evolutionary changes in Pseudocercospora fijiensis and Pseudocercospora eumusae and increased virulence on the banana host.</title>
        <authorList>
            <person name="Chang T.-C."/>
            <person name="Salvucci A."/>
            <person name="Crous P.W."/>
            <person name="Stergiopoulos I."/>
        </authorList>
    </citation>
    <scope>NUCLEOTIDE SEQUENCE [LARGE SCALE GENOMIC DNA]</scope>
    <source>
        <strain evidence="3 4">CBS 114824</strain>
    </source>
</reference>
<evidence type="ECO:0000313" key="4">
    <source>
        <dbReference type="Proteomes" id="UP000070133"/>
    </source>
</evidence>
<feature type="transmembrane region" description="Helical" evidence="2">
    <location>
        <begin position="121"/>
        <end position="139"/>
    </location>
</feature>
<organism evidence="3 4">
    <name type="scientific">Pseudocercospora eumusae</name>
    <dbReference type="NCBI Taxonomy" id="321146"/>
    <lineage>
        <taxon>Eukaryota</taxon>
        <taxon>Fungi</taxon>
        <taxon>Dikarya</taxon>
        <taxon>Ascomycota</taxon>
        <taxon>Pezizomycotina</taxon>
        <taxon>Dothideomycetes</taxon>
        <taxon>Dothideomycetidae</taxon>
        <taxon>Mycosphaerellales</taxon>
        <taxon>Mycosphaerellaceae</taxon>
        <taxon>Pseudocercospora</taxon>
    </lineage>
</organism>
<evidence type="ECO:0000313" key="3">
    <source>
        <dbReference type="EMBL" id="KXT00913.1"/>
    </source>
</evidence>
<accession>A0A139HEQ9</accession>
<dbReference type="EMBL" id="LFZN01000065">
    <property type="protein sequence ID" value="KXT00913.1"/>
    <property type="molecule type" value="Genomic_DNA"/>
</dbReference>
<keyword evidence="2" id="KW-0472">Membrane</keyword>
<dbReference type="Proteomes" id="UP000070133">
    <property type="component" value="Unassembled WGS sequence"/>
</dbReference>
<keyword evidence="4" id="KW-1185">Reference proteome</keyword>
<evidence type="ECO:0000256" key="2">
    <source>
        <dbReference type="SAM" id="Phobius"/>
    </source>
</evidence>
<comment type="caution">
    <text evidence="3">The sequence shown here is derived from an EMBL/GenBank/DDBJ whole genome shotgun (WGS) entry which is preliminary data.</text>
</comment>
<dbReference type="AlphaFoldDB" id="A0A139HEQ9"/>
<feature type="transmembrane region" description="Helical" evidence="2">
    <location>
        <begin position="58"/>
        <end position="79"/>
    </location>
</feature>
<keyword evidence="2" id="KW-0812">Transmembrane</keyword>
<feature type="compositionally biased region" description="Basic and acidic residues" evidence="1">
    <location>
        <begin position="31"/>
        <end position="44"/>
    </location>
</feature>
<dbReference type="OrthoDB" id="4161376at2759"/>
<keyword evidence="2" id="KW-1133">Transmembrane helix</keyword>
<protein>
    <recommendedName>
        <fullName evidence="5">Major facilitator superfamily (MFS) profile domain-containing protein</fullName>
    </recommendedName>
</protein>